<keyword evidence="3" id="KW-1185">Reference proteome</keyword>
<dbReference type="Gene3D" id="1.10.510.10">
    <property type="entry name" value="Transferase(Phosphotransferase) domain 1"/>
    <property type="match status" value="1"/>
</dbReference>
<name>A0A448X710_9PLAT</name>
<accession>A0A448X710</accession>
<dbReference type="InterPro" id="IPR011009">
    <property type="entry name" value="Kinase-like_dom_sf"/>
</dbReference>
<dbReference type="GO" id="GO:0004714">
    <property type="term" value="F:transmembrane receptor protein tyrosine kinase activity"/>
    <property type="evidence" value="ECO:0007669"/>
    <property type="project" value="TreeGrafter"/>
</dbReference>
<dbReference type="PANTHER" id="PTHR24416:SF600">
    <property type="entry name" value="PDGF- AND VEGF-RECEPTOR RELATED, ISOFORM J"/>
    <property type="match status" value="1"/>
</dbReference>
<dbReference type="EMBL" id="CAAALY010104948">
    <property type="protein sequence ID" value="VEL29643.1"/>
    <property type="molecule type" value="Genomic_DNA"/>
</dbReference>
<dbReference type="InterPro" id="IPR050122">
    <property type="entry name" value="RTK"/>
</dbReference>
<feature type="non-terminal residue" evidence="2">
    <location>
        <position position="1"/>
    </location>
</feature>
<comment type="caution">
    <text evidence="2">The sequence shown here is derived from an EMBL/GenBank/DDBJ whole genome shotgun (WGS) entry which is preliminary data.</text>
</comment>
<gene>
    <name evidence="2" type="ORF">PXEA_LOCUS23083</name>
</gene>
<dbReference type="InterPro" id="IPR001245">
    <property type="entry name" value="Ser-Thr/Tyr_kinase_cat_dom"/>
</dbReference>
<dbReference type="GO" id="GO:0007169">
    <property type="term" value="P:cell surface receptor protein tyrosine kinase signaling pathway"/>
    <property type="evidence" value="ECO:0007669"/>
    <property type="project" value="TreeGrafter"/>
</dbReference>
<dbReference type="Pfam" id="PF07714">
    <property type="entry name" value="PK_Tyr_Ser-Thr"/>
    <property type="match status" value="1"/>
</dbReference>
<sequence>MLKVVYVFFSYFAMLANLLRRIYPIWSFGILLWEIFSLGASPYPWLMADNMLSSLKCGCRNTKPELASDRLYQIMLDCWAELPEDRPIFADLLTRLALEKDAEAAEGTAKQTEHGGQERNVLYDHGDTKTENAMRMNGYEEAHPGDSKVAQLIVNKILDGGCSQSASQELDICLYVNEVKSASESVIASLPVLPSQHAATHSCTDAKPE</sequence>
<dbReference type="Proteomes" id="UP000784294">
    <property type="component" value="Unassembled WGS sequence"/>
</dbReference>
<dbReference type="GO" id="GO:0005524">
    <property type="term" value="F:ATP binding"/>
    <property type="evidence" value="ECO:0007669"/>
    <property type="project" value="InterPro"/>
</dbReference>
<dbReference type="PANTHER" id="PTHR24416">
    <property type="entry name" value="TYROSINE-PROTEIN KINASE RECEPTOR"/>
    <property type="match status" value="1"/>
</dbReference>
<evidence type="ECO:0000313" key="3">
    <source>
        <dbReference type="Proteomes" id="UP000784294"/>
    </source>
</evidence>
<evidence type="ECO:0000313" key="2">
    <source>
        <dbReference type="EMBL" id="VEL29643.1"/>
    </source>
</evidence>
<protein>
    <recommendedName>
        <fullName evidence="1">Protein kinase domain-containing protein</fullName>
    </recommendedName>
</protein>
<dbReference type="PROSITE" id="PS50011">
    <property type="entry name" value="PROTEIN_KINASE_DOM"/>
    <property type="match status" value="1"/>
</dbReference>
<dbReference type="PRINTS" id="PR00109">
    <property type="entry name" value="TYRKINASE"/>
</dbReference>
<dbReference type="AlphaFoldDB" id="A0A448X710"/>
<dbReference type="InterPro" id="IPR000719">
    <property type="entry name" value="Prot_kinase_dom"/>
</dbReference>
<feature type="domain" description="Protein kinase" evidence="1">
    <location>
        <begin position="1"/>
        <end position="98"/>
    </location>
</feature>
<proteinExistence type="predicted"/>
<dbReference type="GO" id="GO:0005886">
    <property type="term" value="C:plasma membrane"/>
    <property type="evidence" value="ECO:0007669"/>
    <property type="project" value="TreeGrafter"/>
</dbReference>
<evidence type="ECO:0000259" key="1">
    <source>
        <dbReference type="PROSITE" id="PS50011"/>
    </source>
</evidence>
<reference evidence="2" key="1">
    <citation type="submission" date="2018-11" db="EMBL/GenBank/DDBJ databases">
        <authorList>
            <consortium name="Pathogen Informatics"/>
        </authorList>
    </citation>
    <scope>NUCLEOTIDE SEQUENCE</scope>
</reference>
<dbReference type="SUPFAM" id="SSF56112">
    <property type="entry name" value="Protein kinase-like (PK-like)"/>
    <property type="match status" value="1"/>
</dbReference>
<organism evidence="2 3">
    <name type="scientific">Protopolystoma xenopodis</name>
    <dbReference type="NCBI Taxonomy" id="117903"/>
    <lineage>
        <taxon>Eukaryota</taxon>
        <taxon>Metazoa</taxon>
        <taxon>Spiralia</taxon>
        <taxon>Lophotrochozoa</taxon>
        <taxon>Platyhelminthes</taxon>
        <taxon>Monogenea</taxon>
        <taxon>Polyopisthocotylea</taxon>
        <taxon>Polystomatidea</taxon>
        <taxon>Polystomatidae</taxon>
        <taxon>Protopolystoma</taxon>
    </lineage>
</organism>
<dbReference type="GO" id="GO:0043235">
    <property type="term" value="C:receptor complex"/>
    <property type="evidence" value="ECO:0007669"/>
    <property type="project" value="TreeGrafter"/>
</dbReference>
<dbReference type="OrthoDB" id="28230at2759"/>